<feature type="transmembrane region" description="Helical" evidence="2">
    <location>
        <begin position="175"/>
        <end position="192"/>
    </location>
</feature>
<dbReference type="InterPro" id="IPR026564">
    <property type="entry name" value="Transcrip_reg_TACO1-like_dom3"/>
</dbReference>
<keyword evidence="2" id="KW-1133">Transmembrane helix</keyword>
<feature type="region of interest" description="Disordered" evidence="1">
    <location>
        <begin position="36"/>
        <end position="78"/>
    </location>
</feature>
<protein>
    <submittedName>
        <fullName evidence="4">Aste57867_3271 protein</fullName>
    </submittedName>
</protein>
<evidence type="ECO:0000313" key="4">
    <source>
        <dbReference type="EMBL" id="VFT80443.1"/>
    </source>
</evidence>
<reference evidence="3" key="2">
    <citation type="submission" date="2019-06" db="EMBL/GenBank/DDBJ databases">
        <title>Genomics analysis of Aphanomyces spp. identifies a new class of oomycete effector associated with host adaptation.</title>
        <authorList>
            <person name="Gaulin E."/>
        </authorList>
    </citation>
    <scope>NUCLEOTIDE SEQUENCE</scope>
    <source>
        <strain evidence="3">CBS 578.67</strain>
    </source>
</reference>
<feature type="transmembrane region" description="Helical" evidence="2">
    <location>
        <begin position="230"/>
        <end position="250"/>
    </location>
</feature>
<proteinExistence type="predicted"/>
<organism evidence="4 5">
    <name type="scientific">Aphanomyces stellatus</name>
    <dbReference type="NCBI Taxonomy" id="120398"/>
    <lineage>
        <taxon>Eukaryota</taxon>
        <taxon>Sar</taxon>
        <taxon>Stramenopiles</taxon>
        <taxon>Oomycota</taxon>
        <taxon>Saprolegniomycetes</taxon>
        <taxon>Saprolegniales</taxon>
        <taxon>Verrucalvaceae</taxon>
        <taxon>Aphanomyces</taxon>
    </lineage>
</organism>
<dbReference type="EMBL" id="VJMH01000540">
    <property type="protein sequence ID" value="KAF0715644.1"/>
    <property type="molecule type" value="Genomic_DNA"/>
</dbReference>
<evidence type="ECO:0000256" key="2">
    <source>
        <dbReference type="SAM" id="Phobius"/>
    </source>
</evidence>
<dbReference type="AlphaFoldDB" id="A0A485KA24"/>
<dbReference type="EMBL" id="CAADRA010000540">
    <property type="protein sequence ID" value="VFT80443.1"/>
    <property type="molecule type" value="Genomic_DNA"/>
</dbReference>
<keyword evidence="5" id="KW-1185">Reference proteome</keyword>
<name>A0A485KA24_9STRA</name>
<accession>A0A485KA24</accession>
<feature type="transmembrane region" description="Helical" evidence="2">
    <location>
        <begin position="204"/>
        <end position="224"/>
    </location>
</feature>
<evidence type="ECO:0000313" key="5">
    <source>
        <dbReference type="Proteomes" id="UP000332933"/>
    </source>
</evidence>
<reference evidence="4 5" key="1">
    <citation type="submission" date="2019-03" db="EMBL/GenBank/DDBJ databases">
        <authorList>
            <person name="Gaulin E."/>
            <person name="Dumas B."/>
        </authorList>
    </citation>
    <scope>NUCLEOTIDE SEQUENCE [LARGE SCALE GENOMIC DNA]</scope>
    <source>
        <strain evidence="4">CBS 568.67</strain>
    </source>
</reference>
<dbReference type="Gene3D" id="3.30.70.980">
    <property type="match status" value="1"/>
</dbReference>
<evidence type="ECO:0000313" key="3">
    <source>
        <dbReference type="EMBL" id="KAF0715644.1"/>
    </source>
</evidence>
<feature type="compositionally biased region" description="Low complexity" evidence="1">
    <location>
        <begin position="61"/>
        <end position="72"/>
    </location>
</feature>
<keyword evidence="2" id="KW-0812">Transmembrane</keyword>
<feature type="compositionally biased region" description="Basic and acidic residues" evidence="1">
    <location>
        <begin position="39"/>
        <end position="51"/>
    </location>
</feature>
<dbReference type="Proteomes" id="UP000332933">
    <property type="component" value="Unassembled WGS sequence"/>
</dbReference>
<evidence type="ECO:0000256" key="1">
    <source>
        <dbReference type="SAM" id="MobiDB-lite"/>
    </source>
</evidence>
<sequence>MSLMTILGRASRRQQLGMIRLRHCAWTTGDARRWASHLNPRDKTPTHDHPRPSTSTYFPVSTGLTPPTTSTGHRGGSSDGEVHWTLAWLFEETYYIRVHQALNEVGVFDAVEAGATSVVVQSDTNVTEMTCLANDFQALQNALKPFGVRPHLDYIGHNPKRLHERIRTAIATTHLYLGTAAVGLSPYLHYLYATIEAPMDQQMAAVAGILWYASFASGALLPRYVAAPNLVLAAGAAPFVLTAPLCRLLVG</sequence>
<gene>
    <name evidence="4" type="primary">Aste57867_3271</name>
    <name evidence="3" type="ORF">As57867_003261</name>
    <name evidence="4" type="ORF">ASTE57867_3271</name>
</gene>
<keyword evidence="2" id="KW-0472">Membrane</keyword>